<feature type="transmembrane region" description="Helical" evidence="1">
    <location>
        <begin position="20"/>
        <end position="44"/>
    </location>
</feature>
<evidence type="ECO:0008006" key="4">
    <source>
        <dbReference type="Google" id="ProtNLM"/>
    </source>
</evidence>
<sequence length="118" mass="12987">MESQDLPPPDMNAFQPSIGFPLGTAFLLIAIFTISGICSCCYHWDKLRSLRGSFHDDPSSPHKSHLSSMDLKQNRGQSLPVLMPGDEVPKFIALPCPCEPPRITVTVEKPLLFTAPLP</sequence>
<evidence type="ECO:0000313" key="3">
    <source>
        <dbReference type="Proteomes" id="UP001293593"/>
    </source>
</evidence>
<organism evidence="2 3">
    <name type="scientific">Acacia crassicarpa</name>
    <name type="common">northern wattle</name>
    <dbReference type="NCBI Taxonomy" id="499986"/>
    <lineage>
        <taxon>Eukaryota</taxon>
        <taxon>Viridiplantae</taxon>
        <taxon>Streptophyta</taxon>
        <taxon>Embryophyta</taxon>
        <taxon>Tracheophyta</taxon>
        <taxon>Spermatophyta</taxon>
        <taxon>Magnoliopsida</taxon>
        <taxon>eudicotyledons</taxon>
        <taxon>Gunneridae</taxon>
        <taxon>Pentapetalae</taxon>
        <taxon>rosids</taxon>
        <taxon>fabids</taxon>
        <taxon>Fabales</taxon>
        <taxon>Fabaceae</taxon>
        <taxon>Caesalpinioideae</taxon>
        <taxon>mimosoid clade</taxon>
        <taxon>Acacieae</taxon>
        <taxon>Acacia</taxon>
    </lineage>
</organism>
<accession>A0AAE1J2Y2</accession>
<dbReference type="InterPro" id="IPR037699">
    <property type="entry name" value="At5g65660-like"/>
</dbReference>
<dbReference type="Proteomes" id="UP001293593">
    <property type="component" value="Unassembled WGS sequence"/>
</dbReference>
<name>A0AAE1J2Y2_9FABA</name>
<dbReference type="PANTHER" id="PTHR34291">
    <property type="entry name" value="HYDROXYPROLINE-RICH GLYCOPROTEIN FAMILY PROTEIN"/>
    <property type="match status" value="1"/>
</dbReference>
<dbReference type="AlphaFoldDB" id="A0AAE1J2Y2"/>
<keyword evidence="1" id="KW-1133">Transmembrane helix</keyword>
<comment type="caution">
    <text evidence="2">The sequence shown here is derived from an EMBL/GenBank/DDBJ whole genome shotgun (WGS) entry which is preliminary data.</text>
</comment>
<evidence type="ECO:0000256" key="1">
    <source>
        <dbReference type="SAM" id="Phobius"/>
    </source>
</evidence>
<keyword evidence="1" id="KW-0472">Membrane</keyword>
<dbReference type="EMBL" id="JAWXYG010000010">
    <property type="protein sequence ID" value="KAK4261437.1"/>
    <property type="molecule type" value="Genomic_DNA"/>
</dbReference>
<keyword evidence="1" id="KW-0812">Transmembrane</keyword>
<dbReference type="PANTHER" id="PTHR34291:SF11">
    <property type="entry name" value="GLYCOPROTEIN FAMILY PROTEIN, PUTATIVE-RELATED"/>
    <property type="match status" value="1"/>
</dbReference>
<proteinExistence type="predicted"/>
<reference evidence="2" key="1">
    <citation type="submission" date="2023-10" db="EMBL/GenBank/DDBJ databases">
        <title>Chromosome-level genome of the transformable northern wattle, Acacia crassicarpa.</title>
        <authorList>
            <person name="Massaro I."/>
            <person name="Sinha N.R."/>
            <person name="Poethig S."/>
            <person name="Leichty A.R."/>
        </authorList>
    </citation>
    <scope>NUCLEOTIDE SEQUENCE</scope>
    <source>
        <strain evidence="2">Acra3RX</strain>
        <tissue evidence="2">Leaf</tissue>
    </source>
</reference>
<keyword evidence="3" id="KW-1185">Reference proteome</keyword>
<evidence type="ECO:0000313" key="2">
    <source>
        <dbReference type="EMBL" id="KAK4261437.1"/>
    </source>
</evidence>
<protein>
    <recommendedName>
        <fullName evidence="4">Hydroxyproline-rich glycoprotein family protein</fullName>
    </recommendedName>
</protein>
<gene>
    <name evidence="2" type="ORF">QN277_004433</name>
</gene>